<protein>
    <recommendedName>
        <fullName evidence="3">Adenylosuccinate lyase</fullName>
    </recommendedName>
</protein>
<proteinExistence type="predicted"/>
<sequence length="185" mass="21531">MQQKRIDKITEALYTYSASVLKEGILQFTTIEELFELSLHTHQRTAFRSAWALEHVLLGNNGNQLISDNAEKIIDIYVNSDNWSVLRSISKVLIVLFKKSAINIRTEVHTEKILNKTFDCLENTNCPIAVRCNMYDIIYLFIDENDWLISELRHRIQLDISINETPALKSRAKRILKKLERIPKS</sequence>
<evidence type="ECO:0000313" key="1">
    <source>
        <dbReference type="EMBL" id="MCA5003759.1"/>
    </source>
</evidence>
<evidence type="ECO:0008006" key="3">
    <source>
        <dbReference type="Google" id="ProtNLM"/>
    </source>
</evidence>
<reference evidence="1" key="1">
    <citation type="submission" date="2020-10" db="EMBL/GenBank/DDBJ databases">
        <authorList>
            <person name="Lu T."/>
            <person name="Wang Q."/>
            <person name="Han X."/>
        </authorList>
    </citation>
    <scope>NUCLEOTIDE SEQUENCE</scope>
    <source>
        <strain evidence="1">WQ 366</strain>
    </source>
</reference>
<evidence type="ECO:0000313" key="2">
    <source>
        <dbReference type="Proteomes" id="UP001165302"/>
    </source>
</evidence>
<name>A0ABS7Z466_9SPHI</name>
<keyword evidence="2" id="KW-1185">Reference proteome</keyword>
<organism evidence="1 2">
    <name type="scientific">Sphingobacterium bovistauri</name>
    <dbReference type="NCBI Taxonomy" id="2781959"/>
    <lineage>
        <taxon>Bacteria</taxon>
        <taxon>Pseudomonadati</taxon>
        <taxon>Bacteroidota</taxon>
        <taxon>Sphingobacteriia</taxon>
        <taxon>Sphingobacteriales</taxon>
        <taxon>Sphingobacteriaceae</taxon>
        <taxon>Sphingobacterium</taxon>
    </lineage>
</organism>
<dbReference type="EMBL" id="JADEYP010000001">
    <property type="protein sequence ID" value="MCA5003759.1"/>
    <property type="molecule type" value="Genomic_DNA"/>
</dbReference>
<gene>
    <name evidence="1" type="ORF">IPZ78_01185</name>
</gene>
<dbReference type="RefSeq" id="WP_225551093.1">
    <property type="nucleotide sequence ID" value="NZ_JADEYP010000001.1"/>
</dbReference>
<accession>A0ABS7Z466</accession>
<dbReference type="Proteomes" id="UP001165302">
    <property type="component" value="Unassembled WGS sequence"/>
</dbReference>
<comment type="caution">
    <text evidence="1">The sequence shown here is derived from an EMBL/GenBank/DDBJ whole genome shotgun (WGS) entry which is preliminary data.</text>
</comment>
<dbReference type="SUPFAM" id="SSF48371">
    <property type="entry name" value="ARM repeat"/>
    <property type="match status" value="1"/>
</dbReference>
<dbReference type="InterPro" id="IPR016024">
    <property type="entry name" value="ARM-type_fold"/>
</dbReference>